<gene>
    <name evidence="2" type="ORF">CROQUDRAFT_622494</name>
</gene>
<sequence length="143" mass="15174">MLLRSLTATLALTACVVKGFFFWPETGPALVVPVAKGLQYAPKTRPTSVTPVSTLTDVTVAIVKLQELLKIIVAGGQSDACRSSIISLASPLKLVLEVFINAGVDVYTRIRVRVDLDFLASIGVSLGINGKMYLPSLMLAAIS</sequence>
<protein>
    <submittedName>
        <fullName evidence="2">Uncharacterized protein</fullName>
    </submittedName>
</protein>
<dbReference type="Proteomes" id="UP000886653">
    <property type="component" value="Unassembled WGS sequence"/>
</dbReference>
<dbReference type="EMBL" id="MU167295">
    <property type="protein sequence ID" value="KAG0144425.1"/>
    <property type="molecule type" value="Genomic_DNA"/>
</dbReference>
<dbReference type="AlphaFoldDB" id="A0A9P6NIV0"/>
<comment type="caution">
    <text evidence="2">The sequence shown here is derived from an EMBL/GenBank/DDBJ whole genome shotgun (WGS) entry which is preliminary data.</text>
</comment>
<keyword evidence="3" id="KW-1185">Reference proteome</keyword>
<dbReference type="PROSITE" id="PS51257">
    <property type="entry name" value="PROKAR_LIPOPROTEIN"/>
    <property type="match status" value="1"/>
</dbReference>
<proteinExistence type="predicted"/>
<evidence type="ECO:0000313" key="2">
    <source>
        <dbReference type="EMBL" id="KAG0144425.1"/>
    </source>
</evidence>
<accession>A0A9P6NIV0</accession>
<feature type="signal peptide" evidence="1">
    <location>
        <begin position="1"/>
        <end position="19"/>
    </location>
</feature>
<evidence type="ECO:0000256" key="1">
    <source>
        <dbReference type="SAM" id="SignalP"/>
    </source>
</evidence>
<reference evidence="2" key="1">
    <citation type="submission" date="2013-11" db="EMBL/GenBank/DDBJ databases">
        <title>Genome sequence of the fusiform rust pathogen reveals effectors for host alternation and coevolution with pine.</title>
        <authorList>
            <consortium name="DOE Joint Genome Institute"/>
            <person name="Smith K."/>
            <person name="Pendleton A."/>
            <person name="Kubisiak T."/>
            <person name="Anderson C."/>
            <person name="Salamov A."/>
            <person name="Aerts A."/>
            <person name="Riley R."/>
            <person name="Clum A."/>
            <person name="Lindquist E."/>
            <person name="Ence D."/>
            <person name="Campbell M."/>
            <person name="Kronenberg Z."/>
            <person name="Feau N."/>
            <person name="Dhillon B."/>
            <person name="Hamelin R."/>
            <person name="Burleigh J."/>
            <person name="Smith J."/>
            <person name="Yandell M."/>
            <person name="Nelson C."/>
            <person name="Grigoriev I."/>
            <person name="Davis J."/>
        </authorList>
    </citation>
    <scope>NUCLEOTIDE SEQUENCE</scope>
    <source>
        <strain evidence="2">G11</strain>
    </source>
</reference>
<organism evidence="2 3">
    <name type="scientific">Cronartium quercuum f. sp. fusiforme G11</name>
    <dbReference type="NCBI Taxonomy" id="708437"/>
    <lineage>
        <taxon>Eukaryota</taxon>
        <taxon>Fungi</taxon>
        <taxon>Dikarya</taxon>
        <taxon>Basidiomycota</taxon>
        <taxon>Pucciniomycotina</taxon>
        <taxon>Pucciniomycetes</taxon>
        <taxon>Pucciniales</taxon>
        <taxon>Coleosporiaceae</taxon>
        <taxon>Cronartium</taxon>
    </lineage>
</organism>
<name>A0A9P6NIV0_9BASI</name>
<keyword evidence="1" id="KW-0732">Signal</keyword>
<evidence type="ECO:0000313" key="3">
    <source>
        <dbReference type="Proteomes" id="UP000886653"/>
    </source>
</evidence>
<feature type="chain" id="PRO_5040459365" evidence="1">
    <location>
        <begin position="20"/>
        <end position="143"/>
    </location>
</feature>